<reference evidence="5" key="1">
    <citation type="journal article" date="2019" name="Sci. Rep.">
        <title>Draft genome of Tanacetum cinerariifolium, the natural source of mosquito coil.</title>
        <authorList>
            <person name="Yamashiro T."/>
            <person name="Shiraishi A."/>
            <person name="Satake H."/>
            <person name="Nakayama K."/>
        </authorList>
    </citation>
    <scope>NUCLEOTIDE SEQUENCE</scope>
</reference>
<sequence>GDAEMVEAFYGFASEIQRIEKEIEKRNPDMSLKNRCGAGVLPYELLAPSSEPGVTCRGIPNSVSI</sequence>
<proteinExistence type="predicted"/>
<dbReference type="InterPro" id="IPR000907">
    <property type="entry name" value="LipOase"/>
</dbReference>
<dbReference type="AlphaFoldDB" id="A0A699QXD2"/>
<keyword evidence="3" id="KW-0560">Oxidoreductase</keyword>
<dbReference type="GO" id="GO:0046872">
    <property type="term" value="F:metal ion binding"/>
    <property type="evidence" value="ECO:0007669"/>
    <property type="project" value="UniProtKB-KW"/>
</dbReference>
<evidence type="ECO:0000256" key="2">
    <source>
        <dbReference type="ARBA" id="ARBA00022964"/>
    </source>
</evidence>
<gene>
    <name evidence="5" type="ORF">Tci_850085</name>
</gene>
<dbReference type="GO" id="GO:0034440">
    <property type="term" value="P:lipid oxidation"/>
    <property type="evidence" value="ECO:0007669"/>
    <property type="project" value="InterPro"/>
</dbReference>
<evidence type="ECO:0000256" key="3">
    <source>
        <dbReference type="ARBA" id="ARBA00023002"/>
    </source>
</evidence>
<dbReference type="Gene3D" id="1.20.245.10">
    <property type="entry name" value="Lipoxygenase-1, Domain 5"/>
    <property type="match status" value="1"/>
</dbReference>
<name>A0A699QXD2_TANCI</name>
<accession>A0A699QXD2</accession>
<protein>
    <submittedName>
        <fullName evidence="5">Linoleate 13S-lipoxygenase 3-1, chloroplastic-like</fullName>
    </submittedName>
</protein>
<feature type="non-terminal residue" evidence="5">
    <location>
        <position position="1"/>
    </location>
</feature>
<evidence type="ECO:0000259" key="4">
    <source>
        <dbReference type="PROSITE" id="PS51393"/>
    </source>
</evidence>
<organism evidence="5">
    <name type="scientific">Tanacetum cinerariifolium</name>
    <name type="common">Dalmatian daisy</name>
    <name type="synonym">Chrysanthemum cinerariifolium</name>
    <dbReference type="NCBI Taxonomy" id="118510"/>
    <lineage>
        <taxon>Eukaryota</taxon>
        <taxon>Viridiplantae</taxon>
        <taxon>Streptophyta</taxon>
        <taxon>Embryophyta</taxon>
        <taxon>Tracheophyta</taxon>
        <taxon>Spermatophyta</taxon>
        <taxon>Magnoliopsida</taxon>
        <taxon>eudicotyledons</taxon>
        <taxon>Gunneridae</taxon>
        <taxon>Pentapetalae</taxon>
        <taxon>asterids</taxon>
        <taxon>campanulids</taxon>
        <taxon>Asterales</taxon>
        <taxon>Asteraceae</taxon>
        <taxon>Asteroideae</taxon>
        <taxon>Anthemideae</taxon>
        <taxon>Anthemidinae</taxon>
        <taxon>Tanacetum</taxon>
    </lineage>
</organism>
<dbReference type="InterPro" id="IPR013819">
    <property type="entry name" value="LipOase_C"/>
</dbReference>
<dbReference type="InterPro" id="IPR036226">
    <property type="entry name" value="LipOase_C_sf"/>
</dbReference>
<evidence type="ECO:0000256" key="1">
    <source>
        <dbReference type="ARBA" id="ARBA00022723"/>
    </source>
</evidence>
<evidence type="ECO:0000313" key="5">
    <source>
        <dbReference type="EMBL" id="GFC78115.1"/>
    </source>
</evidence>
<dbReference type="EMBL" id="BKCJ011064092">
    <property type="protein sequence ID" value="GFC78115.1"/>
    <property type="molecule type" value="Genomic_DNA"/>
</dbReference>
<feature type="domain" description="Lipoxygenase" evidence="4">
    <location>
        <begin position="1"/>
        <end position="65"/>
    </location>
</feature>
<dbReference type="Pfam" id="PF00305">
    <property type="entry name" value="Lipoxygenase"/>
    <property type="match status" value="1"/>
</dbReference>
<keyword evidence="1" id="KW-0479">Metal-binding</keyword>
<dbReference type="PANTHER" id="PTHR11771">
    <property type="entry name" value="LIPOXYGENASE"/>
    <property type="match status" value="1"/>
</dbReference>
<dbReference type="SUPFAM" id="SSF48484">
    <property type="entry name" value="Lipoxigenase"/>
    <property type="match status" value="1"/>
</dbReference>
<dbReference type="PROSITE" id="PS51393">
    <property type="entry name" value="LIPOXYGENASE_3"/>
    <property type="match status" value="1"/>
</dbReference>
<dbReference type="GO" id="GO:0016702">
    <property type="term" value="F:oxidoreductase activity, acting on single donors with incorporation of molecular oxygen, incorporation of two atoms of oxygen"/>
    <property type="evidence" value="ECO:0007669"/>
    <property type="project" value="InterPro"/>
</dbReference>
<comment type="caution">
    <text evidence="5">The sequence shown here is derived from an EMBL/GenBank/DDBJ whole genome shotgun (WGS) entry which is preliminary data.</text>
</comment>
<keyword evidence="2" id="KW-0223">Dioxygenase</keyword>